<feature type="domain" description="P-type ATPase A" evidence="20">
    <location>
        <begin position="194"/>
        <end position="254"/>
    </location>
</feature>
<comment type="caution">
    <text evidence="23">The sequence shown here is derived from an EMBL/GenBank/DDBJ whole genome shotgun (WGS) entry which is preliminary data.</text>
</comment>
<evidence type="ECO:0000313" key="23">
    <source>
        <dbReference type="EMBL" id="OXA55718.1"/>
    </source>
</evidence>
<dbReference type="GO" id="GO:0005524">
    <property type="term" value="F:ATP binding"/>
    <property type="evidence" value="ECO:0007669"/>
    <property type="project" value="UniProtKB-UniRule"/>
</dbReference>
<dbReference type="InterPro" id="IPR036412">
    <property type="entry name" value="HAD-like_sf"/>
</dbReference>
<dbReference type="NCBIfam" id="TIGR01652">
    <property type="entry name" value="ATPase-Plipid"/>
    <property type="match status" value="1"/>
</dbReference>
<feature type="binding site" evidence="16">
    <location>
        <position position="560"/>
    </location>
    <ligand>
        <name>ATP</name>
        <dbReference type="ChEBI" id="CHEBI:30616"/>
    </ligand>
</feature>
<feature type="transmembrane region" description="Helical" evidence="18">
    <location>
        <begin position="1119"/>
        <end position="1138"/>
    </location>
</feature>
<dbReference type="SFLD" id="SFLDS00003">
    <property type="entry name" value="Haloacid_Dehalogenase"/>
    <property type="match status" value="1"/>
</dbReference>
<feature type="binding site" evidence="17">
    <location>
        <position position="469"/>
    </location>
    <ligand>
        <name>Mg(2+)</name>
        <dbReference type="ChEBI" id="CHEBI:18420"/>
    </ligand>
</feature>
<dbReference type="InterPro" id="IPR044492">
    <property type="entry name" value="P_typ_ATPase_HD_dom"/>
</dbReference>
<feature type="transmembrane region" description="Helical" evidence="18">
    <location>
        <begin position="965"/>
        <end position="983"/>
    </location>
</feature>
<name>A0A226EEL9_FOLCA</name>
<keyword evidence="8 16" id="KW-0067">ATP-binding</keyword>
<comment type="cofactor">
    <cofactor evidence="17">
        <name>Mg(2+)</name>
        <dbReference type="ChEBI" id="CHEBI:18420"/>
    </cofactor>
</comment>
<feature type="active site" description="4-aspartylphosphate intermediate" evidence="15">
    <location>
        <position position="467"/>
    </location>
</feature>
<dbReference type="PRINTS" id="PR00119">
    <property type="entry name" value="CATATPASE"/>
</dbReference>
<feature type="binding site" evidence="16">
    <location>
        <position position="877"/>
    </location>
    <ligand>
        <name>ATP</name>
        <dbReference type="ChEBI" id="CHEBI:30616"/>
    </ligand>
</feature>
<feature type="domain" description="P-type ATPase N-terminal" evidence="21">
    <location>
        <begin position="105"/>
        <end position="163"/>
    </location>
</feature>
<evidence type="ECO:0000256" key="1">
    <source>
        <dbReference type="ARBA" id="ARBA00004141"/>
    </source>
</evidence>
<dbReference type="NCBIfam" id="TIGR01494">
    <property type="entry name" value="ATPase_P-type"/>
    <property type="match status" value="1"/>
</dbReference>
<sequence>MTTPHRRKTIPESTTSLLQPHHDHPVLYSDHQIVESAGSAPAAPDIPDVVIVGKHQNPDQALTGDESVVESVTNTATEEESSSAKKKKKKQPKKPQKTRVVMLSYKQREKFDNNNVNTSKYSIFTFLPYFLYEQFRRASNIFFLAMALLQQIDDVSPTGRYTTAMPLAVIVMVSAIKEIIEDVKRHKADDNTNNQIVEVLKGDNFEPTKWKDVVVGDLVRLENEAFVPADLVVFSTSEALGMCYIETANLDGETNLKLRQALPKTATIQEAQDFLNVKGYIECGVPNRMIYDFAGSLHLESEKDILSLGPDQLVLRGAKLRNTKWIIGQAIYTGHDTKLMKNSTKAPLKRSTLDKATNVQIALLFVALIIISAISAIFFTEFPPPDYIGAKELTEMQEFLQFLTFLLLYNNLIPISLSVTLECVRYMQALFINWDADLYHVESNTAAQARTSNLNEELGQIRYIFSDKTGTLTRNVMEFKGCTVGGVLYPYEDLFPNSAKGSVMLDTVEANPLIQSIKKGNVAAEEFLVALAVCHYVIPEVKKGADGVEQTVYNAASPDEKALVEGAQRFGYMFVSRSPSTVEISVQGKSRYYQVLNLIEFTSTRKRMTVILRCPDGKISYVFCLILGADSVILETIATKSQTEEEDLQTTKEHLDFFAASGLRTLCVGIKILSEEEHKKWDVDFQVAVNSVIDRDEEVNKAAELIENNLTLVGSTAIEDKLQDLVPDTIASFLEAGISVWVLTGDKQETAINIGNSCRLITPSMTVFIINQNNEEDTLECIQAFANELQIDLEAMNGQGKKAYRNIIPHNAAVVIDGHTLSFALEDRVRHSFLSLCCSCLAVIVCRAAPMQKAEIVEYVTKLTGAVTLAIGDGANDVAMIQKAHVGVGISGNEGLQAACASDYAIAQFYYLKKLLFVHGAWNHDRITKAIFYSFYKNICLYIIELWFAIYSAWSGQILFDRWAITTYNLIFVCMQPLVIGIFEQNCSMENRMLYPLLYHATSHGAFSVKNFSIWMMCAMLHSICLFWITKEYFADSSVWENGKEGSYLILGNSIYTYVVIVVSLKLGLATRAWTKFTHISIWGSILLWFIFLVAYSFMWPITIDIGIGNEMYDIVEQLFISPMFWLCLFFIPAVTLIPDLIYSSVMGSIFGAMGPDVLNIEEEERQSPLPADGTIEDSTKLETVPPPSETVTTAPSKASHVSATVKKSQPVSLHSTKSKPHGSKSGSGSPEVVKIDMEPSRLPKTKVKPSSSNGLEEEKDLMKIMTNELQSVGPTILTYFPLFKNISKCNLGSLSHKVDDDPIEVSRRYRPTMMEVITAMHMPQFLRTRNDILAYEAPQRVSYRDEFTTTDPEGNNPESDEGQEQKKNKSEKDPRDQNDDDQEAKVD</sequence>
<feature type="binding site" evidence="16">
    <location>
        <position position="601"/>
    </location>
    <ligand>
        <name>ATP</name>
        <dbReference type="ChEBI" id="CHEBI:30616"/>
    </ligand>
</feature>
<dbReference type="Pfam" id="PF16212">
    <property type="entry name" value="PhoLip_ATPase_C"/>
    <property type="match status" value="1"/>
</dbReference>
<dbReference type="EMBL" id="LNIX01000004">
    <property type="protein sequence ID" value="OXA55718.1"/>
    <property type="molecule type" value="Genomic_DNA"/>
</dbReference>
<dbReference type="FunFam" id="3.40.50.1000:FF:000014">
    <property type="entry name" value="Phospholipid-transporting ATPase"/>
    <property type="match status" value="1"/>
</dbReference>
<feature type="transmembrane region" description="Helical" evidence="18">
    <location>
        <begin position="1012"/>
        <end position="1029"/>
    </location>
</feature>
<dbReference type="InterPro" id="IPR008250">
    <property type="entry name" value="ATPase_P-typ_transduc_dom_A_sf"/>
</dbReference>
<feature type="domain" description="P-type ATPase C-terminal" evidence="22">
    <location>
        <begin position="899"/>
        <end position="1147"/>
    </location>
</feature>
<keyword evidence="12 18" id="KW-0472">Membrane</keyword>
<keyword evidence="9 17" id="KW-0460">Magnesium</keyword>
<dbReference type="InterPro" id="IPR018303">
    <property type="entry name" value="ATPase_P-typ_P_site"/>
</dbReference>
<protein>
    <recommendedName>
        <fullName evidence="18">Phospholipid-transporting ATPase</fullName>
        <ecNumber evidence="18">7.6.2.1</ecNumber>
    </recommendedName>
</protein>
<dbReference type="InterPro" id="IPR001757">
    <property type="entry name" value="P_typ_ATPase"/>
</dbReference>
<dbReference type="InterPro" id="IPR023299">
    <property type="entry name" value="ATPase_P-typ_cyto_dom_N"/>
</dbReference>
<dbReference type="InterPro" id="IPR023298">
    <property type="entry name" value="ATPase_P-typ_TM_dom_sf"/>
</dbReference>
<feature type="binding site" evidence="17">
    <location>
        <position position="877"/>
    </location>
    <ligand>
        <name>Mg(2+)</name>
        <dbReference type="ChEBI" id="CHEBI:18420"/>
    </ligand>
</feature>
<keyword evidence="7 16" id="KW-0547">Nucleotide-binding</keyword>
<feature type="region of interest" description="Disordered" evidence="19">
    <location>
        <begin position="1344"/>
        <end position="1388"/>
    </location>
</feature>
<dbReference type="Pfam" id="PF16209">
    <property type="entry name" value="PhoLip_ATPase_N"/>
    <property type="match status" value="1"/>
</dbReference>
<feature type="compositionally biased region" description="Basic residues" evidence="19">
    <location>
        <begin position="84"/>
        <end position="97"/>
    </location>
</feature>
<comment type="catalytic activity">
    <reaction evidence="14">
        <text>a 1,2-diacyl-sn-glycero-3-phospho-L-serine(out) + ATP + H2O = a 1,2-diacyl-sn-glycero-3-phospho-L-serine(in) + ADP + phosphate + H(+)</text>
        <dbReference type="Rhea" id="RHEA:38567"/>
        <dbReference type="ChEBI" id="CHEBI:15377"/>
        <dbReference type="ChEBI" id="CHEBI:15378"/>
        <dbReference type="ChEBI" id="CHEBI:30616"/>
        <dbReference type="ChEBI" id="CHEBI:43474"/>
        <dbReference type="ChEBI" id="CHEBI:57262"/>
        <dbReference type="ChEBI" id="CHEBI:456216"/>
    </reaction>
    <physiologicalReaction direction="left-to-right" evidence="14">
        <dbReference type="Rhea" id="RHEA:38568"/>
    </physiologicalReaction>
</comment>
<reference evidence="23 24" key="1">
    <citation type="submission" date="2015-12" db="EMBL/GenBank/DDBJ databases">
        <title>The genome of Folsomia candida.</title>
        <authorList>
            <person name="Faddeeva A."/>
            <person name="Derks M.F."/>
            <person name="Anvar Y."/>
            <person name="Smit S."/>
            <person name="Van Straalen N."/>
            <person name="Roelofs D."/>
        </authorList>
    </citation>
    <scope>NUCLEOTIDE SEQUENCE [LARGE SCALE GENOMIC DNA]</scope>
    <source>
        <strain evidence="23 24">VU population</strain>
        <tissue evidence="23">Whole body</tissue>
    </source>
</reference>
<evidence type="ECO:0000256" key="4">
    <source>
        <dbReference type="ARBA" id="ARBA00022475"/>
    </source>
</evidence>
<feature type="binding site" evidence="17">
    <location>
        <position position="467"/>
    </location>
    <ligand>
        <name>Mg(2+)</name>
        <dbReference type="ChEBI" id="CHEBI:18420"/>
    </ligand>
</feature>
<organism evidence="23 24">
    <name type="scientific">Folsomia candida</name>
    <name type="common">Springtail</name>
    <dbReference type="NCBI Taxonomy" id="158441"/>
    <lineage>
        <taxon>Eukaryota</taxon>
        <taxon>Metazoa</taxon>
        <taxon>Ecdysozoa</taxon>
        <taxon>Arthropoda</taxon>
        <taxon>Hexapoda</taxon>
        <taxon>Collembola</taxon>
        <taxon>Entomobryomorpha</taxon>
        <taxon>Isotomoidea</taxon>
        <taxon>Isotomidae</taxon>
        <taxon>Proisotominae</taxon>
        <taxon>Folsomia</taxon>
    </lineage>
</organism>
<dbReference type="GO" id="GO:0045332">
    <property type="term" value="P:phospholipid translocation"/>
    <property type="evidence" value="ECO:0007669"/>
    <property type="project" value="TreeGrafter"/>
</dbReference>
<evidence type="ECO:0000256" key="6">
    <source>
        <dbReference type="ARBA" id="ARBA00022723"/>
    </source>
</evidence>
<feature type="binding site" evidence="16">
    <location>
        <position position="664"/>
    </location>
    <ligand>
        <name>ATP</name>
        <dbReference type="ChEBI" id="CHEBI:30616"/>
    </ligand>
</feature>
<evidence type="ECO:0000256" key="8">
    <source>
        <dbReference type="ARBA" id="ARBA00022840"/>
    </source>
</evidence>
<feature type="transmembrane region" description="Helical" evidence="18">
    <location>
        <begin position="1080"/>
        <end position="1099"/>
    </location>
</feature>
<evidence type="ECO:0000256" key="7">
    <source>
        <dbReference type="ARBA" id="ARBA00022741"/>
    </source>
</evidence>
<dbReference type="EC" id="7.6.2.1" evidence="18"/>
<dbReference type="STRING" id="158441.A0A226EEL9"/>
<dbReference type="SFLD" id="SFLDG00002">
    <property type="entry name" value="C1.7:_P-type_atpase_like"/>
    <property type="match status" value="1"/>
</dbReference>
<feature type="binding site" evidence="16">
    <location>
        <position position="469"/>
    </location>
    <ligand>
        <name>ATP</name>
        <dbReference type="ChEBI" id="CHEBI:30616"/>
    </ligand>
</feature>
<dbReference type="InterPro" id="IPR032631">
    <property type="entry name" value="P-type_ATPase_N"/>
</dbReference>
<keyword evidence="5 18" id="KW-0812">Transmembrane</keyword>
<keyword evidence="10 18" id="KW-1278">Translocase</keyword>
<evidence type="ECO:0000256" key="10">
    <source>
        <dbReference type="ARBA" id="ARBA00022967"/>
    </source>
</evidence>
<dbReference type="Gene3D" id="2.70.150.10">
    <property type="entry name" value="Calcium-transporting ATPase, cytoplasmic transduction domain A"/>
    <property type="match status" value="1"/>
</dbReference>
<evidence type="ECO:0000313" key="24">
    <source>
        <dbReference type="Proteomes" id="UP000198287"/>
    </source>
</evidence>
<feature type="region of interest" description="Disordered" evidence="19">
    <location>
        <begin position="1165"/>
        <end position="1257"/>
    </location>
</feature>
<dbReference type="PROSITE" id="PS00154">
    <property type="entry name" value="ATPASE_E1_E2"/>
    <property type="match status" value="1"/>
</dbReference>
<feature type="binding site" evidence="16">
    <location>
        <position position="467"/>
    </location>
    <ligand>
        <name>ATP</name>
        <dbReference type="ChEBI" id="CHEBI:30616"/>
    </ligand>
</feature>
<dbReference type="Gene3D" id="3.40.1110.10">
    <property type="entry name" value="Calcium-transporting ATPase, cytoplasmic domain N"/>
    <property type="match status" value="1"/>
</dbReference>
<dbReference type="SUPFAM" id="SSF56784">
    <property type="entry name" value="HAD-like"/>
    <property type="match status" value="1"/>
</dbReference>
<feature type="transmembrane region" description="Helical" evidence="18">
    <location>
        <begin position="1049"/>
        <end position="1068"/>
    </location>
</feature>
<evidence type="ECO:0000259" key="21">
    <source>
        <dbReference type="Pfam" id="PF16209"/>
    </source>
</evidence>
<evidence type="ECO:0000256" key="17">
    <source>
        <dbReference type="PIRSR" id="PIRSR606539-3"/>
    </source>
</evidence>
<dbReference type="SFLD" id="SFLDF00027">
    <property type="entry name" value="p-type_atpase"/>
    <property type="match status" value="1"/>
</dbReference>
<feature type="region of interest" description="Disordered" evidence="19">
    <location>
        <begin position="57"/>
        <end position="98"/>
    </location>
</feature>
<feature type="binding site" evidence="16">
    <location>
        <position position="876"/>
    </location>
    <ligand>
        <name>ATP</name>
        <dbReference type="ChEBI" id="CHEBI:30616"/>
    </ligand>
</feature>
<dbReference type="GO" id="GO:0005886">
    <property type="term" value="C:plasma membrane"/>
    <property type="evidence" value="ECO:0007669"/>
    <property type="project" value="UniProtKB-SubCell"/>
</dbReference>
<dbReference type="SUPFAM" id="SSF81660">
    <property type="entry name" value="Metal cation-transporting ATPase, ATP-binding domain N"/>
    <property type="match status" value="1"/>
</dbReference>
<dbReference type="InterPro" id="IPR059000">
    <property type="entry name" value="ATPase_P-type_domA"/>
</dbReference>
<dbReference type="SUPFAM" id="SSF81653">
    <property type="entry name" value="Calcium ATPase, transduction domain A"/>
    <property type="match status" value="1"/>
</dbReference>
<dbReference type="Proteomes" id="UP000198287">
    <property type="component" value="Unassembled WGS sequence"/>
</dbReference>
<comment type="subcellular location">
    <subcellularLocation>
        <location evidence="2">Cell membrane</location>
    </subcellularLocation>
    <subcellularLocation>
        <location evidence="1 18">Membrane</location>
        <topology evidence="1 18">Multi-pass membrane protein</topology>
    </subcellularLocation>
</comment>
<evidence type="ECO:0000259" key="20">
    <source>
        <dbReference type="Pfam" id="PF00122"/>
    </source>
</evidence>
<dbReference type="PANTHER" id="PTHR24092:SF150">
    <property type="entry name" value="PHOSPHOLIPID-TRANSPORTING ATPASE"/>
    <property type="match status" value="1"/>
</dbReference>
<evidence type="ECO:0000256" key="12">
    <source>
        <dbReference type="ARBA" id="ARBA00023136"/>
    </source>
</evidence>
<dbReference type="Pfam" id="PF00122">
    <property type="entry name" value="E1-E2_ATPase"/>
    <property type="match status" value="1"/>
</dbReference>
<feature type="compositionally biased region" description="Basic and acidic residues" evidence="19">
    <location>
        <begin position="1364"/>
        <end position="1388"/>
    </location>
</feature>
<dbReference type="Gene3D" id="3.40.50.1000">
    <property type="entry name" value="HAD superfamily/HAD-like"/>
    <property type="match status" value="1"/>
</dbReference>
<feature type="transmembrane region" description="Helical" evidence="18">
    <location>
        <begin position="399"/>
        <end position="421"/>
    </location>
</feature>
<evidence type="ECO:0000256" key="18">
    <source>
        <dbReference type="RuleBase" id="RU362033"/>
    </source>
</evidence>
<proteinExistence type="inferred from homology"/>
<evidence type="ECO:0000256" key="19">
    <source>
        <dbReference type="SAM" id="MobiDB-lite"/>
    </source>
</evidence>
<keyword evidence="6 17" id="KW-0479">Metal-binding</keyword>
<dbReference type="FunFam" id="2.70.150.10:FF:000021">
    <property type="entry name" value="Phospholipid-transporting ATPase"/>
    <property type="match status" value="1"/>
</dbReference>
<evidence type="ECO:0000256" key="3">
    <source>
        <dbReference type="ARBA" id="ARBA00008109"/>
    </source>
</evidence>
<feature type="region of interest" description="Disordered" evidence="19">
    <location>
        <begin position="1"/>
        <end position="24"/>
    </location>
</feature>
<feature type="transmembrane region" description="Helical" evidence="18">
    <location>
        <begin position="939"/>
        <end position="959"/>
    </location>
</feature>
<comment type="similarity">
    <text evidence="3 18">Belongs to the cation transport ATPase (P-type) (TC 3.A.3) family. Type IV subfamily.</text>
</comment>
<keyword evidence="4" id="KW-1003">Cell membrane</keyword>
<feature type="binding site" evidence="16">
    <location>
        <position position="746"/>
    </location>
    <ligand>
        <name>ATP</name>
        <dbReference type="ChEBI" id="CHEBI:30616"/>
    </ligand>
</feature>
<gene>
    <name evidence="23" type="ORF">Fcan01_09337</name>
</gene>
<comment type="catalytic activity">
    <reaction evidence="13 18">
        <text>ATP + H2O + phospholipidSide 1 = ADP + phosphate + phospholipidSide 2.</text>
        <dbReference type="EC" id="7.6.2.1"/>
    </reaction>
</comment>
<dbReference type="OrthoDB" id="377733at2759"/>
<dbReference type="CDD" id="cd02073">
    <property type="entry name" value="P-type_ATPase_APLT_Dnf-like"/>
    <property type="match status" value="1"/>
</dbReference>
<dbReference type="SUPFAM" id="SSF81665">
    <property type="entry name" value="Calcium ATPase, transmembrane domain M"/>
    <property type="match status" value="1"/>
</dbReference>
<dbReference type="InterPro" id="IPR032630">
    <property type="entry name" value="P_typ_ATPase_c"/>
</dbReference>
<dbReference type="PANTHER" id="PTHR24092">
    <property type="entry name" value="PROBABLE PHOSPHOLIPID-TRANSPORTING ATPASE"/>
    <property type="match status" value="1"/>
</dbReference>
<dbReference type="InterPro" id="IPR006539">
    <property type="entry name" value="P-type_ATPase_IV"/>
</dbReference>
<feature type="binding site" evidence="17">
    <location>
        <position position="873"/>
    </location>
    <ligand>
        <name>Mg(2+)</name>
        <dbReference type="ChEBI" id="CHEBI:18420"/>
    </ligand>
</feature>
<evidence type="ECO:0000256" key="9">
    <source>
        <dbReference type="ARBA" id="ARBA00022842"/>
    </source>
</evidence>
<evidence type="ECO:0000256" key="16">
    <source>
        <dbReference type="PIRSR" id="PIRSR606539-2"/>
    </source>
</evidence>
<dbReference type="OMA" id="YDDWYMV"/>
<feature type="binding site" evidence="16">
    <location>
        <position position="853"/>
    </location>
    <ligand>
        <name>ATP</name>
        <dbReference type="ChEBI" id="CHEBI:30616"/>
    </ligand>
</feature>
<dbReference type="GO" id="GO:0005802">
    <property type="term" value="C:trans-Golgi network"/>
    <property type="evidence" value="ECO:0007669"/>
    <property type="project" value="TreeGrafter"/>
</dbReference>
<feature type="compositionally biased region" description="Polar residues" evidence="19">
    <location>
        <begin position="1200"/>
        <end position="1214"/>
    </location>
</feature>
<feature type="binding site" evidence="16">
    <location>
        <position position="745"/>
    </location>
    <ligand>
        <name>ATP</name>
        <dbReference type="ChEBI" id="CHEBI:30616"/>
    </ligand>
</feature>
<dbReference type="GO" id="GO:0090556">
    <property type="term" value="F:phosphatidylserine floppase activity"/>
    <property type="evidence" value="ECO:0007669"/>
    <property type="project" value="RHEA"/>
</dbReference>
<feature type="binding site" evidence="16">
    <location>
        <position position="847"/>
    </location>
    <ligand>
        <name>ATP</name>
        <dbReference type="ChEBI" id="CHEBI:30616"/>
    </ligand>
</feature>
<evidence type="ECO:0000256" key="13">
    <source>
        <dbReference type="ARBA" id="ARBA00034036"/>
    </source>
</evidence>
<keyword evidence="24" id="KW-1185">Reference proteome</keyword>
<feature type="binding site" evidence="16">
    <location>
        <position position="744"/>
    </location>
    <ligand>
        <name>ATP</name>
        <dbReference type="ChEBI" id="CHEBI:30616"/>
    </ligand>
</feature>
<dbReference type="GO" id="GO:0000287">
    <property type="term" value="F:magnesium ion binding"/>
    <property type="evidence" value="ECO:0007669"/>
    <property type="project" value="UniProtKB-UniRule"/>
</dbReference>
<evidence type="ECO:0000259" key="22">
    <source>
        <dbReference type="Pfam" id="PF16212"/>
    </source>
</evidence>
<keyword evidence="11 18" id="KW-1133">Transmembrane helix</keyword>
<evidence type="ECO:0000256" key="11">
    <source>
        <dbReference type="ARBA" id="ARBA00022989"/>
    </source>
</evidence>
<feature type="transmembrane region" description="Helical" evidence="18">
    <location>
        <begin position="359"/>
        <end position="379"/>
    </location>
</feature>
<evidence type="ECO:0000256" key="14">
    <source>
        <dbReference type="ARBA" id="ARBA00051303"/>
    </source>
</evidence>
<dbReference type="Pfam" id="PF13246">
    <property type="entry name" value="Cation_ATPase"/>
    <property type="match status" value="1"/>
</dbReference>
<evidence type="ECO:0000256" key="2">
    <source>
        <dbReference type="ARBA" id="ARBA00004236"/>
    </source>
</evidence>
<evidence type="ECO:0000256" key="15">
    <source>
        <dbReference type="PIRSR" id="PIRSR606539-1"/>
    </source>
</evidence>
<evidence type="ECO:0000256" key="5">
    <source>
        <dbReference type="ARBA" id="ARBA00022692"/>
    </source>
</evidence>
<dbReference type="InterPro" id="IPR023214">
    <property type="entry name" value="HAD_sf"/>
</dbReference>
<dbReference type="GO" id="GO:0016887">
    <property type="term" value="F:ATP hydrolysis activity"/>
    <property type="evidence" value="ECO:0007669"/>
    <property type="project" value="InterPro"/>
</dbReference>
<accession>A0A226EEL9</accession>
<feature type="binding site" evidence="16">
    <location>
        <position position="468"/>
    </location>
    <ligand>
        <name>ATP</name>
        <dbReference type="ChEBI" id="CHEBI:30616"/>
    </ligand>
</feature>